<dbReference type="InterPro" id="IPR055120">
    <property type="entry name" value="Chs-1/2_IV_N"/>
</dbReference>
<dbReference type="InterPro" id="IPR049012">
    <property type="entry name" value="Mutator_transp_dom"/>
</dbReference>
<dbReference type="PANTHER" id="PTHR22914">
    <property type="entry name" value="CHITIN SYNTHASE"/>
    <property type="match status" value="1"/>
</dbReference>
<evidence type="ECO:0000259" key="9">
    <source>
        <dbReference type="Pfam" id="PF20700"/>
    </source>
</evidence>
<keyword evidence="3" id="KW-0328">Glycosyltransferase</keyword>
<dbReference type="InterPro" id="IPR029044">
    <property type="entry name" value="Nucleotide-diphossugar_trans"/>
</dbReference>
<feature type="domain" description="Chitin synthase chs-1/2 N-terminal putative transporter" evidence="10">
    <location>
        <begin position="98"/>
        <end position="272"/>
    </location>
</feature>
<feature type="transmembrane region" description="Helical" evidence="8">
    <location>
        <begin position="1569"/>
        <end position="1591"/>
    </location>
</feature>
<proteinExistence type="predicted"/>
<dbReference type="InterPro" id="IPR012337">
    <property type="entry name" value="RNaseH-like_sf"/>
</dbReference>
<feature type="transmembrane region" description="Helical" evidence="8">
    <location>
        <begin position="311"/>
        <end position="332"/>
    </location>
</feature>
<dbReference type="InterPro" id="IPR036397">
    <property type="entry name" value="RNaseH_sf"/>
</dbReference>
<dbReference type="GO" id="GO:0016020">
    <property type="term" value="C:membrane"/>
    <property type="evidence" value="ECO:0007669"/>
    <property type="project" value="UniProtKB-SubCell"/>
</dbReference>
<feature type="transmembrane region" description="Helical" evidence="8">
    <location>
        <begin position="100"/>
        <end position="119"/>
    </location>
</feature>
<evidence type="ECO:0000256" key="1">
    <source>
        <dbReference type="ARBA" id="ARBA00004141"/>
    </source>
</evidence>
<keyword evidence="12" id="KW-1185">Reference proteome</keyword>
<dbReference type="GO" id="GO:0006031">
    <property type="term" value="P:chitin biosynthetic process"/>
    <property type="evidence" value="ECO:0007669"/>
    <property type="project" value="TreeGrafter"/>
</dbReference>
<feature type="transmembrane region" description="Helical" evidence="8">
    <location>
        <begin position="1286"/>
        <end position="1308"/>
    </location>
</feature>
<feature type="region of interest" description="Disordered" evidence="7">
    <location>
        <begin position="848"/>
        <end position="898"/>
    </location>
</feature>
<evidence type="ECO:0000313" key="12">
    <source>
        <dbReference type="Proteomes" id="UP000005408"/>
    </source>
</evidence>
<keyword evidence="6 8" id="KW-0472">Membrane</keyword>
<dbReference type="Proteomes" id="UP000005408">
    <property type="component" value="Unassembled WGS sequence"/>
</dbReference>
<dbReference type="InterPro" id="IPR004835">
    <property type="entry name" value="Chitin_synth"/>
</dbReference>
<evidence type="ECO:0000256" key="5">
    <source>
        <dbReference type="ARBA" id="ARBA00022989"/>
    </source>
</evidence>
<evidence type="ECO:0000256" key="4">
    <source>
        <dbReference type="ARBA" id="ARBA00022692"/>
    </source>
</evidence>
<dbReference type="SUPFAM" id="SSF53098">
    <property type="entry name" value="Ribonuclease H-like"/>
    <property type="match status" value="1"/>
</dbReference>
<feature type="region of interest" description="Disordered" evidence="7">
    <location>
        <begin position="1611"/>
        <end position="1659"/>
    </location>
</feature>
<evidence type="ECO:0000256" key="8">
    <source>
        <dbReference type="SAM" id="Phobius"/>
    </source>
</evidence>
<protein>
    <recommendedName>
        <fullName evidence="2">chitin synthase</fullName>
        <ecNumber evidence="2">2.4.1.16</ecNumber>
    </recommendedName>
</protein>
<feature type="transmembrane region" description="Helical" evidence="8">
    <location>
        <begin position="403"/>
        <end position="420"/>
    </location>
</feature>
<feature type="transmembrane region" description="Helical" evidence="8">
    <location>
        <begin position="159"/>
        <end position="178"/>
    </location>
</feature>
<dbReference type="Gene3D" id="3.30.420.10">
    <property type="entry name" value="Ribonuclease H-like superfamily/Ribonuclease H"/>
    <property type="match status" value="1"/>
</dbReference>
<dbReference type="Pfam" id="PF20700">
    <property type="entry name" value="Mutator"/>
    <property type="match status" value="1"/>
</dbReference>
<feature type="transmembrane region" description="Helical" evidence="8">
    <location>
        <begin position="477"/>
        <end position="498"/>
    </location>
</feature>
<keyword evidence="4 8" id="KW-0812">Transmembrane</keyword>
<feature type="transmembrane region" description="Helical" evidence="8">
    <location>
        <begin position="249"/>
        <end position="275"/>
    </location>
</feature>
<feature type="transmembrane region" description="Helical" evidence="8">
    <location>
        <begin position="358"/>
        <end position="383"/>
    </location>
</feature>
<evidence type="ECO:0000256" key="6">
    <source>
        <dbReference type="ARBA" id="ARBA00023136"/>
    </source>
</evidence>
<dbReference type="GO" id="GO:0004100">
    <property type="term" value="F:chitin synthase activity"/>
    <property type="evidence" value="ECO:0007669"/>
    <property type="project" value="UniProtKB-EC"/>
</dbReference>
<feature type="compositionally biased region" description="Basic and acidic residues" evidence="7">
    <location>
        <begin position="1613"/>
        <end position="1624"/>
    </location>
</feature>
<feature type="domain" description="Mutator-like transposase" evidence="9">
    <location>
        <begin position="592"/>
        <end position="818"/>
    </location>
</feature>
<feature type="transmembrane region" description="Helical" evidence="8">
    <location>
        <begin position="1340"/>
        <end position="1360"/>
    </location>
</feature>
<dbReference type="Gene3D" id="3.90.550.10">
    <property type="entry name" value="Spore Coat Polysaccharide Biosynthesis Protein SpsA, Chain A"/>
    <property type="match status" value="1"/>
</dbReference>
<feature type="compositionally biased region" description="Basic residues" evidence="7">
    <location>
        <begin position="1650"/>
        <end position="1659"/>
    </location>
</feature>
<dbReference type="Pfam" id="PF03142">
    <property type="entry name" value="Chitin_synth_2"/>
    <property type="match status" value="1"/>
</dbReference>
<keyword evidence="3" id="KW-0808">Transferase</keyword>
<feature type="compositionally biased region" description="Basic and acidic residues" evidence="7">
    <location>
        <begin position="848"/>
        <end position="886"/>
    </location>
</feature>
<accession>A0A8W8NYX4</accession>
<name>A0A8W8NYX4_MAGGI</name>
<feature type="transmembrane region" description="Helical" evidence="8">
    <location>
        <begin position="1253"/>
        <end position="1274"/>
    </location>
</feature>
<feature type="transmembrane region" description="Helical" evidence="8">
    <location>
        <begin position="1314"/>
        <end position="1333"/>
    </location>
</feature>
<keyword evidence="5 8" id="KW-1133">Transmembrane helix</keyword>
<feature type="transmembrane region" description="Helical" evidence="8">
    <location>
        <begin position="221"/>
        <end position="237"/>
    </location>
</feature>
<evidence type="ECO:0000256" key="2">
    <source>
        <dbReference type="ARBA" id="ARBA00012543"/>
    </source>
</evidence>
<comment type="subcellular location">
    <subcellularLocation>
        <location evidence="1">Membrane</location>
        <topology evidence="1">Multi-pass membrane protein</topology>
    </subcellularLocation>
</comment>
<dbReference type="GO" id="GO:0003676">
    <property type="term" value="F:nucleic acid binding"/>
    <property type="evidence" value="ECO:0007669"/>
    <property type="project" value="InterPro"/>
</dbReference>
<feature type="transmembrane region" description="Helical" evidence="8">
    <location>
        <begin position="427"/>
        <end position="448"/>
    </location>
</feature>
<evidence type="ECO:0000259" key="10">
    <source>
        <dbReference type="Pfam" id="PF23000"/>
    </source>
</evidence>
<dbReference type="SUPFAM" id="SSF53448">
    <property type="entry name" value="Nucleotide-diphospho-sugar transferases"/>
    <property type="match status" value="1"/>
</dbReference>
<evidence type="ECO:0000256" key="3">
    <source>
        <dbReference type="ARBA" id="ARBA00022676"/>
    </source>
</evidence>
<feature type="transmembrane region" description="Helical" evidence="8">
    <location>
        <begin position="1218"/>
        <end position="1247"/>
    </location>
</feature>
<dbReference type="Pfam" id="PF23000">
    <property type="entry name" value="ChitinSynthase_IV_N"/>
    <property type="match status" value="1"/>
</dbReference>
<reference evidence="11" key="1">
    <citation type="submission" date="2022-08" db="UniProtKB">
        <authorList>
            <consortium name="EnsemblMetazoa"/>
        </authorList>
    </citation>
    <scope>IDENTIFICATION</scope>
    <source>
        <strain evidence="11">05x7-T-G4-1.051#20</strain>
    </source>
</reference>
<dbReference type="EC" id="2.4.1.16" evidence="2"/>
<dbReference type="CDD" id="cd04190">
    <property type="entry name" value="Chitin_synth_C"/>
    <property type="match status" value="1"/>
</dbReference>
<evidence type="ECO:0000256" key="7">
    <source>
        <dbReference type="SAM" id="MobiDB-lite"/>
    </source>
</evidence>
<dbReference type="GO" id="GO:0071944">
    <property type="term" value="C:cell periphery"/>
    <property type="evidence" value="ECO:0007669"/>
    <property type="project" value="TreeGrafter"/>
</dbReference>
<dbReference type="PANTHER" id="PTHR22914:SF42">
    <property type="entry name" value="CHITIN SYNTHASE"/>
    <property type="match status" value="1"/>
</dbReference>
<evidence type="ECO:0000313" key="11">
    <source>
        <dbReference type="EnsemblMetazoa" id="G8724.1:cds"/>
    </source>
</evidence>
<feature type="transmembrane region" description="Helical" evidence="8">
    <location>
        <begin position="190"/>
        <end position="215"/>
    </location>
</feature>
<organism evidence="11 12">
    <name type="scientific">Magallana gigas</name>
    <name type="common">Pacific oyster</name>
    <name type="synonym">Crassostrea gigas</name>
    <dbReference type="NCBI Taxonomy" id="29159"/>
    <lineage>
        <taxon>Eukaryota</taxon>
        <taxon>Metazoa</taxon>
        <taxon>Spiralia</taxon>
        <taxon>Lophotrochozoa</taxon>
        <taxon>Mollusca</taxon>
        <taxon>Bivalvia</taxon>
        <taxon>Autobranchia</taxon>
        <taxon>Pteriomorphia</taxon>
        <taxon>Ostreida</taxon>
        <taxon>Ostreoidea</taxon>
        <taxon>Ostreidae</taxon>
        <taxon>Magallana</taxon>
    </lineage>
</organism>
<dbReference type="EnsemblMetazoa" id="G8724.1">
    <property type="protein sequence ID" value="G8724.1:cds"/>
    <property type="gene ID" value="G8724"/>
</dbReference>
<sequence>MSENFVFQSIPTRNHPLKFNTDLYHCTGPLAKAMHPNTNHGYVDTQTQNSLIPDCNDENKDRNESQSHNDFCDNRHWDRFQLKEDNEEKTDVHNYCSFKLIRLIMYVFLFVAFLASMVAQKLSLAVASSKIPRENHKDEKRPTKSSELFNTPETEAHSMLLLTAMCIPYIFNFLSSCWKVHFGNEKPPSILTVVLCVVLAVCQSIGLCLLVFHLLPNVGPIQGLLVLSATGVVPSLLKSTTTLRKSYSLLQKVTIFSLDILALLLQLSIAVLIFVPDVQFFCRISPLYGSKDHTPTGDIFTDCINGLGSRFLTLFAIFLTSLAWLENFLEILEEKKDREISKGFNSCFQSDLKKNRAFINIFVSLSKILTSFLITSLVAKLHIFEPEIWEELTKQSHQDVLDIILLVISSIVCYFLACLACKLQMQVFSFAIPCLLSTPAATALITFICQNNEDFLFDHFNFDCGSNCDANYLRSNYYLVLASLWLLSLYWTAGHIWFPKQERIAQIERLFVNPLYCGILLEQDLVLNRRRDQDKTREQDDIDKLEKNDTSKNVPPMIYACATMWHETRFEMEQLLKSLFRGKLRALDFTRHVVDLQALFNNMKCVDCANVSLKFKDALGVLPAGICGHLVIRCYNCLRFVQVAMGKTHSSPHGQQIFDVNTKLATGMYHSGIGPVQLNNLFTSMNLPNISESLIRRRCDEVGPVLEDLAEESTSKALCEEGHLSATNSIESTGKTTSADGAYKRKGSGRYYNSLSGTATLIGKRTGKIVGFSARYKRCRKCDVAKAKHRTPNKHAYKHYSESGSLAYRLSAAVCQKNEGYSYVAKVHEKLGLSPGTATTSLASIRDRDVHRKREVSKTKEFKLQRQKLKSERSGETRSQEVREGDSYSSNLLGDTPDPDMEVIPGPSDVCNAKTIIYYDLETPGLSRESSINQISAVCEDQKFNKYVTPSQVISEEASRVTGMKFDASTNELLHNNLDMDTPLEYTPCYGSQIKYKMPGGNSMYIHLKDKSKIRHKKRWSQVMYMYYLLGHRKAENAFILALDGDVDFTPGAVRILIDRMKKDENVGAACGRIHPIGNGPIVWYQKFEYAIAHWLQKATEHDLGCVLCSPGCFSLFRGSALMDDNVMKKYLEIPTDASEVLMYDLVIGEDRWLCTLLLQQGHRVDYAAGADAYTYAPEGFDEFFNQRKRWGPSTLANIMALLQNGNKVVKKNTNISWLYMVYLGSLMVSTIIGPATILMLIAGAFVTVFDLSIVNAYIASVIPGVLFFVICLVCSTKVQLIVAQILSGFYVIIMMVVMVGLLITALLQSPYHPSVIFLLGLVIIFVVAATLHPREWVNILYGFLYFVSIPSGFLVQVIYSLCNLNDVSWGTRESSTPNKDTNKEKTALLNICWPFSNLVNNSPKRGSHEMEILTLIRDITSKPGHKSQNEEVVSKSVLPSKSDEQCKDKKAIPEKDDISELKAQTSTRWIEQDPFRGKRLEMNEKESKFWEDLVKKYLDPHDKEMKKDLTEELKKLRNNVCSGMALVNILWITVNFMFQFRSPTVVTFKLPIRANEDEHGIYEMKIEMLGLLFIIFFMVLLLIQFCGMIAHRLGTFIHLVAITELPNPFKRNSNDKTKNKQDDQPPDNRTQMEENYLPSRQHEGTSNLKQRRKRRHSK</sequence>